<evidence type="ECO:0000313" key="3">
    <source>
        <dbReference type="Proteomes" id="UP001371456"/>
    </source>
</evidence>
<dbReference type="Proteomes" id="UP001371456">
    <property type="component" value="Unassembled WGS sequence"/>
</dbReference>
<keyword evidence="1" id="KW-0472">Membrane</keyword>
<dbReference type="AlphaFoldDB" id="A0AAN8TFT1"/>
<evidence type="ECO:0000256" key="1">
    <source>
        <dbReference type="SAM" id="Phobius"/>
    </source>
</evidence>
<dbReference type="EMBL" id="JBANQN010000006">
    <property type="protein sequence ID" value="KAK6786330.1"/>
    <property type="molecule type" value="Genomic_DNA"/>
</dbReference>
<name>A0AAN8TFT1_SOLBU</name>
<organism evidence="2 3">
    <name type="scientific">Solanum bulbocastanum</name>
    <name type="common">Wild potato</name>
    <dbReference type="NCBI Taxonomy" id="147425"/>
    <lineage>
        <taxon>Eukaryota</taxon>
        <taxon>Viridiplantae</taxon>
        <taxon>Streptophyta</taxon>
        <taxon>Embryophyta</taxon>
        <taxon>Tracheophyta</taxon>
        <taxon>Spermatophyta</taxon>
        <taxon>Magnoliopsida</taxon>
        <taxon>eudicotyledons</taxon>
        <taxon>Gunneridae</taxon>
        <taxon>Pentapetalae</taxon>
        <taxon>asterids</taxon>
        <taxon>lamiids</taxon>
        <taxon>Solanales</taxon>
        <taxon>Solanaceae</taxon>
        <taxon>Solanoideae</taxon>
        <taxon>Solaneae</taxon>
        <taxon>Solanum</taxon>
    </lineage>
</organism>
<evidence type="ECO:0000313" key="2">
    <source>
        <dbReference type="EMBL" id="KAK6786330.1"/>
    </source>
</evidence>
<keyword evidence="1" id="KW-0812">Transmembrane</keyword>
<keyword evidence="1" id="KW-1133">Transmembrane helix</keyword>
<gene>
    <name evidence="2" type="ORF">RDI58_014855</name>
</gene>
<protein>
    <submittedName>
        <fullName evidence="2">Uncharacterized protein</fullName>
    </submittedName>
</protein>
<keyword evidence="3" id="KW-1185">Reference proteome</keyword>
<feature type="transmembrane region" description="Helical" evidence="1">
    <location>
        <begin position="59"/>
        <end position="76"/>
    </location>
</feature>
<comment type="caution">
    <text evidence="2">The sequence shown here is derived from an EMBL/GenBank/DDBJ whole genome shotgun (WGS) entry which is preliminary data.</text>
</comment>
<proteinExistence type="predicted"/>
<sequence length="79" mass="9080">MKERTTSSRMEMQPLLSDSPIKVITCKAGDKICRSLVITEAEFDIEANNYKGFNFLEKVVVVYLPFLFVIHFHQLVGQN</sequence>
<reference evidence="2 3" key="1">
    <citation type="submission" date="2024-02" db="EMBL/GenBank/DDBJ databases">
        <title>de novo genome assembly of Solanum bulbocastanum strain 11H21.</title>
        <authorList>
            <person name="Hosaka A.J."/>
        </authorList>
    </citation>
    <scope>NUCLEOTIDE SEQUENCE [LARGE SCALE GENOMIC DNA]</scope>
    <source>
        <tissue evidence="2">Young leaves</tissue>
    </source>
</reference>
<accession>A0AAN8TFT1</accession>